<reference evidence="2 3" key="1">
    <citation type="submission" date="2023-08" db="EMBL/GenBank/DDBJ databases">
        <authorList>
            <person name="Palmer J.M."/>
        </authorList>
    </citation>
    <scope>NUCLEOTIDE SEQUENCE [LARGE SCALE GENOMIC DNA]</scope>
    <source>
        <strain evidence="2 3">TWF481</strain>
    </source>
</reference>
<gene>
    <name evidence="2" type="ORF">TWF481_002440</name>
</gene>
<keyword evidence="1" id="KW-1133">Transmembrane helix</keyword>
<keyword evidence="3" id="KW-1185">Reference proteome</keyword>
<dbReference type="EMBL" id="JAVHJL010000011">
    <property type="protein sequence ID" value="KAK6496421.1"/>
    <property type="molecule type" value="Genomic_DNA"/>
</dbReference>
<evidence type="ECO:0000256" key="1">
    <source>
        <dbReference type="SAM" id="Phobius"/>
    </source>
</evidence>
<organism evidence="2 3">
    <name type="scientific">Arthrobotrys musiformis</name>
    <dbReference type="NCBI Taxonomy" id="47236"/>
    <lineage>
        <taxon>Eukaryota</taxon>
        <taxon>Fungi</taxon>
        <taxon>Dikarya</taxon>
        <taxon>Ascomycota</taxon>
        <taxon>Pezizomycotina</taxon>
        <taxon>Orbiliomycetes</taxon>
        <taxon>Orbiliales</taxon>
        <taxon>Orbiliaceae</taxon>
        <taxon>Arthrobotrys</taxon>
    </lineage>
</organism>
<evidence type="ECO:0000313" key="2">
    <source>
        <dbReference type="EMBL" id="KAK6496421.1"/>
    </source>
</evidence>
<sequence>MQQSNAAVSAMVITTAGFLSGITLLYLKSILRGSQPGVVSRTMRRHPGVFGKKSVHWGKTTIIRNRSI</sequence>
<dbReference type="AlphaFoldDB" id="A0AAV9VV30"/>
<dbReference type="Proteomes" id="UP001370758">
    <property type="component" value="Unassembled WGS sequence"/>
</dbReference>
<name>A0AAV9VV30_9PEZI</name>
<keyword evidence="1" id="KW-0472">Membrane</keyword>
<keyword evidence="1" id="KW-0812">Transmembrane</keyword>
<accession>A0AAV9VV30</accession>
<evidence type="ECO:0000313" key="3">
    <source>
        <dbReference type="Proteomes" id="UP001370758"/>
    </source>
</evidence>
<feature type="transmembrane region" description="Helical" evidence="1">
    <location>
        <begin position="6"/>
        <end position="27"/>
    </location>
</feature>
<comment type="caution">
    <text evidence="2">The sequence shown here is derived from an EMBL/GenBank/DDBJ whole genome shotgun (WGS) entry which is preliminary data.</text>
</comment>
<proteinExistence type="predicted"/>
<protein>
    <submittedName>
        <fullName evidence="2">Uncharacterized protein</fullName>
    </submittedName>
</protein>